<dbReference type="STRING" id="1295009.MMINT_14560"/>
<dbReference type="FunFam" id="3.30.230.40:FF:000003">
    <property type="entry name" value="Imidazoleglycerol-phosphate dehydratase HisB"/>
    <property type="match status" value="1"/>
</dbReference>
<dbReference type="UniPathway" id="UPA00031">
    <property type="reaction ID" value="UER00011"/>
</dbReference>
<sequence>MEETKMRAASLKRKTKETDISIKIDLDGTGASAVCVDDQFFKHMLETFSRYSSFDLNITATGDNTHHLIEDVAIALGRAFKSALGEEPVERVSFFTLPMDDALVMASVDIVDRPWCDADCPDDLYLHFFRSFSMASGITLHILVYRGFDDHHIIEASFKALGKALKNAVVVRKDLLSTKSKVIMESD</sequence>
<dbReference type="PROSITE" id="PS00955">
    <property type="entry name" value="IGP_DEHYDRATASE_2"/>
    <property type="match status" value="1"/>
</dbReference>
<dbReference type="GO" id="GO:0004424">
    <property type="term" value="F:imidazoleglycerol-phosphate dehydratase activity"/>
    <property type="evidence" value="ECO:0007669"/>
    <property type="project" value="UniProtKB-UniRule"/>
</dbReference>
<evidence type="ECO:0000313" key="7">
    <source>
        <dbReference type="Proteomes" id="UP000014070"/>
    </source>
</evidence>
<name>R9T7Z9_METII</name>
<comment type="catalytic activity">
    <reaction evidence="5">
        <text>D-erythro-1-(imidazol-4-yl)glycerol 3-phosphate = 3-(imidazol-4-yl)-2-oxopropyl phosphate + H2O</text>
        <dbReference type="Rhea" id="RHEA:11040"/>
        <dbReference type="ChEBI" id="CHEBI:15377"/>
        <dbReference type="ChEBI" id="CHEBI:57766"/>
        <dbReference type="ChEBI" id="CHEBI:58278"/>
        <dbReference type="EC" id="4.2.1.19"/>
    </reaction>
</comment>
<dbReference type="GO" id="GO:0005737">
    <property type="term" value="C:cytoplasm"/>
    <property type="evidence" value="ECO:0007669"/>
    <property type="project" value="UniProtKB-SubCell"/>
</dbReference>
<evidence type="ECO:0000256" key="4">
    <source>
        <dbReference type="ARBA" id="ARBA00023239"/>
    </source>
</evidence>
<evidence type="ECO:0000256" key="1">
    <source>
        <dbReference type="ARBA" id="ARBA00005047"/>
    </source>
</evidence>
<dbReference type="PANTHER" id="PTHR23133">
    <property type="entry name" value="IMIDAZOLEGLYCEROL-PHOSPHATE DEHYDRATASE HIS7"/>
    <property type="match status" value="1"/>
</dbReference>
<dbReference type="AlphaFoldDB" id="R9T7Z9"/>
<proteinExistence type="inferred from homology"/>
<keyword evidence="4 5" id="KW-0456">Lyase</keyword>
<gene>
    <name evidence="5" type="primary">hisB</name>
    <name evidence="6" type="ORF">MMINT_14560</name>
</gene>
<dbReference type="EMBL" id="CP005934">
    <property type="protein sequence ID" value="AGN26774.1"/>
    <property type="molecule type" value="Genomic_DNA"/>
</dbReference>
<dbReference type="GO" id="GO:0000105">
    <property type="term" value="P:L-histidine biosynthetic process"/>
    <property type="evidence" value="ECO:0007669"/>
    <property type="project" value="UniProtKB-UniRule"/>
</dbReference>
<dbReference type="InterPro" id="IPR020568">
    <property type="entry name" value="Ribosomal_Su5_D2-typ_SF"/>
</dbReference>
<dbReference type="HOGENOM" id="CLU_044308_2_0_2"/>
<dbReference type="InterPro" id="IPR020565">
    <property type="entry name" value="ImidazoleglycerP_deHydtase_CS"/>
</dbReference>
<keyword evidence="5" id="KW-0963">Cytoplasm</keyword>
<dbReference type="SUPFAM" id="SSF54211">
    <property type="entry name" value="Ribosomal protein S5 domain 2-like"/>
    <property type="match status" value="2"/>
</dbReference>
<keyword evidence="3 5" id="KW-0368">Histidine biosynthesis</keyword>
<accession>R9T7Z9</accession>
<dbReference type="InterPro" id="IPR000807">
    <property type="entry name" value="ImidazoleglycerolP_deHydtase"/>
</dbReference>
<dbReference type="HAMAP" id="MF_00076">
    <property type="entry name" value="HisB"/>
    <property type="match status" value="1"/>
</dbReference>
<keyword evidence="7" id="KW-1185">Reference proteome</keyword>
<evidence type="ECO:0000256" key="2">
    <source>
        <dbReference type="ARBA" id="ARBA00022605"/>
    </source>
</evidence>
<dbReference type="FunCoup" id="R9T7Z9">
    <property type="interactions" value="82"/>
</dbReference>
<dbReference type="KEGG" id="mer:MMINT_14560"/>
<dbReference type="InterPro" id="IPR038494">
    <property type="entry name" value="IGPD_sf"/>
</dbReference>
<reference evidence="6 7" key="1">
    <citation type="journal article" date="2013" name="Genome Announc.">
        <title>Genome sequence of 'Candidatus Methanomassiliicoccus intestinalis' Issoire-Mx1, a third thermoplasmatales-related methanogenic archaeon from human feces.</title>
        <authorList>
            <person name="Borrel G."/>
            <person name="Harris H.M."/>
            <person name="Parisot N."/>
            <person name="Gaci N."/>
            <person name="Tottey W."/>
            <person name="Mihajlovski A."/>
            <person name="Deane J."/>
            <person name="Gribaldo S."/>
            <person name="Bardot O."/>
            <person name="Peyretaillade E."/>
            <person name="Peyret P."/>
            <person name="O'Toole P.W."/>
            <person name="Brugere J.F."/>
        </authorList>
    </citation>
    <scope>NUCLEOTIDE SEQUENCE [LARGE SCALE GENOMIC DNA]</scope>
    <source>
        <strain evidence="6 7">Issoire-Mx1</strain>
    </source>
</reference>
<protein>
    <recommendedName>
        <fullName evidence="5">Imidazoleglycerol-phosphate dehydratase</fullName>
        <shortName evidence="5">IGPD</shortName>
        <ecNumber evidence="5">4.2.1.19</ecNumber>
    </recommendedName>
</protein>
<evidence type="ECO:0000313" key="6">
    <source>
        <dbReference type="EMBL" id="AGN26774.1"/>
    </source>
</evidence>
<organism evidence="6 7">
    <name type="scientific">Methanomassiliicoccus intestinalis (strain Issoire-Mx1)</name>
    <dbReference type="NCBI Taxonomy" id="1295009"/>
    <lineage>
        <taxon>Archaea</taxon>
        <taxon>Methanobacteriati</taxon>
        <taxon>Thermoplasmatota</taxon>
        <taxon>Thermoplasmata</taxon>
        <taxon>Methanomassiliicoccales</taxon>
        <taxon>Methanomassiliicoccaceae</taxon>
        <taxon>Methanomassiliicoccus</taxon>
    </lineage>
</organism>
<comment type="pathway">
    <text evidence="1 5">Amino-acid biosynthesis; L-histidine biosynthesis; L-histidine from 5-phospho-alpha-D-ribose 1-diphosphate: step 6/9.</text>
</comment>
<dbReference type="Proteomes" id="UP000014070">
    <property type="component" value="Chromosome"/>
</dbReference>
<dbReference type="PANTHER" id="PTHR23133:SF2">
    <property type="entry name" value="IMIDAZOLEGLYCEROL-PHOSPHATE DEHYDRATASE"/>
    <property type="match status" value="1"/>
</dbReference>
<dbReference type="EC" id="4.2.1.19" evidence="5"/>
<dbReference type="Gene3D" id="3.30.230.40">
    <property type="entry name" value="Imidazole glycerol phosphate dehydratase, domain 1"/>
    <property type="match status" value="2"/>
</dbReference>
<keyword evidence="2 5" id="KW-0028">Amino-acid biosynthesis</keyword>
<dbReference type="InParanoid" id="R9T7Z9"/>
<evidence type="ECO:0000256" key="5">
    <source>
        <dbReference type="HAMAP-Rule" id="MF_00076"/>
    </source>
</evidence>
<comment type="subcellular location">
    <subcellularLocation>
        <location evidence="5">Cytoplasm</location>
    </subcellularLocation>
</comment>
<evidence type="ECO:0000256" key="3">
    <source>
        <dbReference type="ARBA" id="ARBA00023102"/>
    </source>
</evidence>
<comment type="similarity">
    <text evidence="5">Belongs to the imidazoleglycerol-phosphate dehydratase family.</text>
</comment>
<dbReference type="Pfam" id="PF00475">
    <property type="entry name" value="IGPD"/>
    <property type="match status" value="1"/>
</dbReference>